<dbReference type="EMBL" id="ABWK02000020">
    <property type="protein sequence ID" value="EEX68210.1"/>
    <property type="molecule type" value="Genomic_DNA"/>
</dbReference>
<evidence type="ECO:0000259" key="3">
    <source>
        <dbReference type="PROSITE" id="PS50977"/>
    </source>
</evidence>
<dbReference type="PROSITE" id="PS50977">
    <property type="entry name" value="HTH_TETR_2"/>
    <property type="match status" value="1"/>
</dbReference>
<accession>C9KPQ5</accession>
<dbReference type="PANTHER" id="PTHR43479">
    <property type="entry name" value="ACREF/ENVCD OPERON REPRESSOR-RELATED"/>
    <property type="match status" value="1"/>
</dbReference>
<keyword evidence="5" id="KW-1185">Reference proteome</keyword>
<dbReference type="Proteomes" id="UP000003671">
    <property type="component" value="Unassembled WGS sequence"/>
</dbReference>
<gene>
    <name evidence="4" type="ORF">MITSMUL_05213</name>
</gene>
<protein>
    <submittedName>
        <fullName evidence="4">Transcriptional regulator, TetR family</fullName>
    </submittedName>
</protein>
<dbReference type="AlphaFoldDB" id="C9KPQ5"/>
<reference evidence="4" key="1">
    <citation type="submission" date="2009-09" db="EMBL/GenBank/DDBJ databases">
        <authorList>
            <person name="Weinstock G."/>
            <person name="Sodergren E."/>
            <person name="Clifton S."/>
            <person name="Fulton L."/>
            <person name="Fulton B."/>
            <person name="Courtney L."/>
            <person name="Fronick C."/>
            <person name="Harrison M."/>
            <person name="Strong C."/>
            <person name="Farmer C."/>
            <person name="Delahaunty K."/>
            <person name="Markovic C."/>
            <person name="Hall O."/>
            <person name="Minx P."/>
            <person name="Tomlinson C."/>
            <person name="Mitreva M."/>
            <person name="Nelson J."/>
            <person name="Hou S."/>
            <person name="Wollam A."/>
            <person name="Pepin K.H."/>
            <person name="Johnson M."/>
            <person name="Bhonagiri V."/>
            <person name="Nash W.E."/>
            <person name="Warren W."/>
            <person name="Chinwalla A."/>
            <person name="Mardis E.R."/>
            <person name="Wilson R.K."/>
        </authorList>
    </citation>
    <scope>NUCLEOTIDE SEQUENCE [LARGE SCALE GENOMIC DNA]</scope>
    <source>
        <strain evidence="4">DSM 20544</strain>
    </source>
</reference>
<comment type="caution">
    <text evidence="4">The sequence shown here is derived from an EMBL/GenBank/DDBJ whole genome shotgun (WGS) entry which is preliminary data.</text>
</comment>
<proteinExistence type="predicted"/>
<feature type="domain" description="HTH tetR-type" evidence="3">
    <location>
        <begin position="18"/>
        <end position="78"/>
    </location>
</feature>
<dbReference type="HOGENOM" id="CLU_1223595_0_0_9"/>
<dbReference type="STRING" id="500635.MITSMUL_05213"/>
<dbReference type="InterPro" id="IPR050624">
    <property type="entry name" value="HTH-type_Tx_Regulator"/>
</dbReference>
<evidence type="ECO:0000313" key="5">
    <source>
        <dbReference type="Proteomes" id="UP000003671"/>
    </source>
</evidence>
<evidence type="ECO:0000313" key="4">
    <source>
        <dbReference type="EMBL" id="EEX68210.1"/>
    </source>
</evidence>
<dbReference type="InterPro" id="IPR009057">
    <property type="entry name" value="Homeodomain-like_sf"/>
</dbReference>
<dbReference type="Gene3D" id="1.10.357.10">
    <property type="entry name" value="Tetracycline Repressor, domain 2"/>
    <property type="match status" value="1"/>
</dbReference>
<keyword evidence="1 2" id="KW-0238">DNA-binding</keyword>
<name>C9KPQ5_9FIRM</name>
<dbReference type="Pfam" id="PF00440">
    <property type="entry name" value="TetR_N"/>
    <property type="match status" value="1"/>
</dbReference>
<evidence type="ECO:0000256" key="2">
    <source>
        <dbReference type="PROSITE-ProRule" id="PRU00335"/>
    </source>
</evidence>
<dbReference type="GO" id="GO:0003677">
    <property type="term" value="F:DNA binding"/>
    <property type="evidence" value="ECO:0007669"/>
    <property type="project" value="UniProtKB-UniRule"/>
</dbReference>
<organism evidence="4 5">
    <name type="scientific">Mitsuokella multacida DSM 20544</name>
    <dbReference type="NCBI Taxonomy" id="500635"/>
    <lineage>
        <taxon>Bacteria</taxon>
        <taxon>Bacillati</taxon>
        <taxon>Bacillota</taxon>
        <taxon>Negativicutes</taxon>
        <taxon>Selenomonadales</taxon>
        <taxon>Selenomonadaceae</taxon>
        <taxon>Mitsuokella</taxon>
    </lineage>
</organism>
<dbReference type="PANTHER" id="PTHR43479:SF11">
    <property type="entry name" value="ACREF_ENVCD OPERON REPRESSOR-RELATED"/>
    <property type="match status" value="1"/>
</dbReference>
<dbReference type="PRINTS" id="PR00455">
    <property type="entry name" value="HTHTETR"/>
</dbReference>
<dbReference type="PATRIC" id="fig|500635.8.peg.1862"/>
<dbReference type="InterPro" id="IPR001647">
    <property type="entry name" value="HTH_TetR"/>
</dbReference>
<dbReference type="eggNOG" id="COG1309">
    <property type="taxonomic scope" value="Bacteria"/>
</dbReference>
<feature type="DNA-binding region" description="H-T-H motif" evidence="2">
    <location>
        <begin position="41"/>
        <end position="60"/>
    </location>
</feature>
<sequence length="226" mass="26694">MFNLKRIRGKYEMKQHTQEIRQRVLESAKELLIEQGYKKTTIRGIVERSGVLTGSIYYFFKNKEAIFAEMLESIIHQCIEKIDTCCEGETAAFKFAVLCEVELKKMQDDPRIREIYFECYRSPVIFEKFVDLFASFAKRLFGTRFTDEEYRQKNLLIKGAMGASITALYFEHEMDDERTRAEVIRGTLRLMSVPEEEIRATMDRMRGREELWQHIAQELVEMPLAI</sequence>
<evidence type="ECO:0000256" key="1">
    <source>
        <dbReference type="ARBA" id="ARBA00023125"/>
    </source>
</evidence>
<dbReference type="SUPFAM" id="SSF46689">
    <property type="entry name" value="Homeodomain-like"/>
    <property type="match status" value="1"/>
</dbReference>